<dbReference type="GO" id="GO:0005634">
    <property type="term" value="C:nucleus"/>
    <property type="evidence" value="ECO:0007669"/>
    <property type="project" value="InterPro"/>
</dbReference>
<organism evidence="3 4">
    <name type="scientific">Danionella cerebrum</name>
    <dbReference type="NCBI Taxonomy" id="2873325"/>
    <lineage>
        <taxon>Eukaryota</taxon>
        <taxon>Metazoa</taxon>
        <taxon>Chordata</taxon>
        <taxon>Craniata</taxon>
        <taxon>Vertebrata</taxon>
        <taxon>Euteleostomi</taxon>
        <taxon>Actinopterygii</taxon>
        <taxon>Neopterygii</taxon>
        <taxon>Teleostei</taxon>
        <taxon>Ostariophysi</taxon>
        <taxon>Cypriniformes</taxon>
        <taxon>Danionidae</taxon>
        <taxon>Danioninae</taxon>
        <taxon>Danionella</taxon>
    </lineage>
</organism>
<feature type="region of interest" description="Disordered" evidence="1">
    <location>
        <begin position="1"/>
        <end position="112"/>
    </location>
</feature>
<dbReference type="Proteomes" id="UP000316079">
    <property type="component" value="Unassembled WGS sequence"/>
</dbReference>
<dbReference type="SMART" id="SM00355">
    <property type="entry name" value="ZnF_C2H2"/>
    <property type="match status" value="6"/>
</dbReference>
<feature type="region of interest" description="Disordered" evidence="1">
    <location>
        <begin position="779"/>
        <end position="815"/>
    </location>
</feature>
<evidence type="ECO:0000313" key="4">
    <source>
        <dbReference type="Proteomes" id="UP000316079"/>
    </source>
</evidence>
<dbReference type="STRING" id="623744.A0A553RHP8"/>
<gene>
    <name evidence="3" type="ORF">DNTS_003598</name>
</gene>
<dbReference type="GO" id="GO:0003700">
    <property type="term" value="F:DNA-binding transcription factor activity"/>
    <property type="evidence" value="ECO:0007669"/>
    <property type="project" value="InterPro"/>
</dbReference>
<dbReference type="AlphaFoldDB" id="A0A553RHP8"/>
<dbReference type="EMBL" id="SRMA01024050">
    <property type="protein sequence ID" value="TRZ01713.1"/>
    <property type="molecule type" value="Genomic_DNA"/>
</dbReference>
<feature type="domain" description="C2H2-type" evidence="2">
    <location>
        <begin position="151"/>
        <end position="176"/>
    </location>
</feature>
<keyword evidence="4" id="KW-1185">Reference proteome</keyword>
<dbReference type="OrthoDB" id="515401at2759"/>
<dbReference type="GO" id="GO:0000977">
    <property type="term" value="F:RNA polymerase II transcription regulatory region sequence-specific DNA binding"/>
    <property type="evidence" value="ECO:0007669"/>
    <property type="project" value="TreeGrafter"/>
</dbReference>
<feature type="region of interest" description="Disordered" evidence="1">
    <location>
        <begin position="213"/>
        <end position="233"/>
    </location>
</feature>
<feature type="compositionally biased region" description="Acidic residues" evidence="1">
    <location>
        <begin position="98"/>
        <end position="108"/>
    </location>
</feature>
<evidence type="ECO:0000313" key="3">
    <source>
        <dbReference type="EMBL" id="TRZ01713.1"/>
    </source>
</evidence>
<evidence type="ECO:0000256" key="1">
    <source>
        <dbReference type="SAM" id="MobiDB-lite"/>
    </source>
</evidence>
<proteinExistence type="predicted"/>
<feature type="region of interest" description="Disordered" evidence="1">
    <location>
        <begin position="126"/>
        <end position="146"/>
    </location>
</feature>
<feature type="domain" description="C2H2-type" evidence="2">
    <location>
        <begin position="555"/>
        <end position="578"/>
    </location>
</feature>
<feature type="region of interest" description="Disordered" evidence="1">
    <location>
        <begin position="684"/>
        <end position="703"/>
    </location>
</feature>
<feature type="non-terminal residue" evidence="3">
    <location>
        <position position="815"/>
    </location>
</feature>
<dbReference type="InterPro" id="IPR013087">
    <property type="entry name" value="Znf_C2H2_type"/>
</dbReference>
<dbReference type="PANTHER" id="PTHR47034">
    <property type="entry name" value="ZINC FINGER TRANSCRIPTION FACTOR TRPS1"/>
    <property type="match status" value="1"/>
</dbReference>
<sequence length="815" mass="88716">MVRKKNPPLRSFGGEDDGSEAIVPEASEPDREDQEDPVSPGTLKTDRPDSIHSSHNLATSSDTEALASLTNSEEEDDQNGVKSSGRSSVVIGCGSNGEEQDATTELEGSESPQGTALEVHLVNHYPRKPIGGADDTPGAETGASSPKLQDFKCNICGYGYYGNDPTDLIKHFRKYHLGLHNRTRQDAELDNKILAMHNVMPLAGQAQAKEAVRTPGQTGQTGQTGGGPESGVPRISVLNGTYDHKNVKQISLDQVGTLRLALFCEFWPVTLASTFIGIGRKTQDCQGNTKYFRCKFCNFTYMGSSSVDLEQHFLATHPNKMKSPPPSNSSQEEKSSTERGSSAPYIGADDQGKWADREAVRAEDESVAGYSVPLQAPDSHGGTVCDPPRAYYWCKHCSFSCEASDTSRLLEHYEAKHYIREGSPINTERNTRDKDSLLRKKEKSGMTAEAETVVTSYNCQFCDFRYSMTHGADVIVVGPLLHHYQRAHSIHKCTIKHCPFCPRGLCTPDKHLGEISYPFACRKSSCSHCALLLLQLTSGGNTTPSSPAPRASVTHLCDQCPFTSSDIDLLLLHYDSTHTSQTEVKPEEEGSGDGAMGPRREYTCTKCHFCTDVEEEIFRHYRRVHGCCRCRHCSFTAPDTTSLLDHFNSAHCQDTVHPSNGCSAPSTLRIKEESKGDLKLYSLAPPEASRAEPVSATESMKSEAQDEEKKIEKGWVEAMPGSAIWVPKERSGEILRGSPAPFGQGTLGLLSAITIGGKEQQKGAAVLRETSGLIFSLGSETKNFLPGTPSSGGEKQQYSSSAEGKGAKEESQSLL</sequence>
<reference evidence="3 4" key="1">
    <citation type="journal article" date="2019" name="Sci. Data">
        <title>Hybrid genome assembly and annotation of Danionella translucida.</title>
        <authorList>
            <person name="Kadobianskyi M."/>
            <person name="Schulze L."/>
            <person name="Schuelke M."/>
            <person name="Judkewitz B."/>
        </authorList>
    </citation>
    <scope>NUCLEOTIDE SEQUENCE [LARGE SCALE GENOMIC DNA]</scope>
    <source>
        <strain evidence="3 4">Bolton</strain>
    </source>
</reference>
<dbReference type="InterPro" id="IPR028440">
    <property type="entry name" value="TRPS1"/>
</dbReference>
<feature type="compositionally biased region" description="Polar residues" evidence="1">
    <location>
        <begin position="53"/>
        <end position="71"/>
    </location>
</feature>
<feature type="domain" description="C2H2-type" evidence="2">
    <location>
        <begin position="602"/>
        <end position="625"/>
    </location>
</feature>
<dbReference type="PANTHER" id="PTHR47034:SF1">
    <property type="entry name" value="ZINC FINGER TRANSCRIPTION FACTOR TRPS1"/>
    <property type="match status" value="1"/>
</dbReference>
<feature type="compositionally biased region" description="Basic and acidic residues" evidence="1">
    <location>
        <begin position="350"/>
        <end position="360"/>
    </location>
</feature>
<dbReference type="GO" id="GO:0006357">
    <property type="term" value="P:regulation of transcription by RNA polymerase II"/>
    <property type="evidence" value="ECO:0007669"/>
    <property type="project" value="TreeGrafter"/>
</dbReference>
<feature type="compositionally biased region" description="Basic and acidic residues" evidence="1">
    <location>
        <begin position="805"/>
        <end position="815"/>
    </location>
</feature>
<feature type="region of interest" description="Disordered" evidence="1">
    <location>
        <begin position="317"/>
        <end position="360"/>
    </location>
</feature>
<feature type="domain" description="C2H2-type" evidence="2">
    <location>
        <begin position="392"/>
        <end position="417"/>
    </location>
</feature>
<feature type="domain" description="C2H2-type" evidence="2">
    <location>
        <begin position="628"/>
        <end position="651"/>
    </location>
</feature>
<name>A0A553RHP8_9TELE</name>
<evidence type="ECO:0000259" key="2">
    <source>
        <dbReference type="SMART" id="SM00355"/>
    </source>
</evidence>
<feature type="domain" description="C2H2-type" evidence="2">
    <location>
        <begin position="292"/>
        <end position="317"/>
    </location>
</feature>
<accession>A0A553RHP8</accession>
<comment type="caution">
    <text evidence="3">The sequence shown here is derived from an EMBL/GenBank/DDBJ whole genome shotgun (WGS) entry which is preliminary data.</text>
</comment>
<protein>
    <recommendedName>
        <fullName evidence="2">C2H2-type domain-containing protein</fullName>
    </recommendedName>
</protein>
<feature type="compositionally biased region" description="Polar residues" evidence="1">
    <location>
        <begin position="779"/>
        <end position="802"/>
    </location>
</feature>